<feature type="DNA-binding region" description="H-T-H motif" evidence="2">
    <location>
        <begin position="34"/>
        <end position="53"/>
    </location>
</feature>
<dbReference type="Gene3D" id="1.10.357.10">
    <property type="entry name" value="Tetracycline Repressor, domain 2"/>
    <property type="match status" value="1"/>
</dbReference>
<protein>
    <submittedName>
        <fullName evidence="4">TetR family transcriptional regulator</fullName>
    </submittedName>
</protein>
<gene>
    <name evidence="4" type="ORF">FC26_GL001990</name>
</gene>
<proteinExistence type="predicted"/>
<dbReference type="Proteomes" id="UP000051733">
    <property type="component" value="Unassembled WGS sequence"/>
</dbReference>
<dbReference type="GO" id="GO:0003677">
    <property type="term" value="F:DNA binding"/>
    <property type="evidence" value="ECO:0007669"/>
    <property type="project" value="UniProtKB-UniRule"/>
</dbReference>
<keyword evidence="5" id="KW-1185">Reference proteome</keyword>
<dbReference type="OrthoDB" id="9812484at2"/>
<evidence type="ECO:0000256" key="1">
    <source>
        <dbReference type="ARBA" id="ARBA00023125"/>
    </source>
</evidence>
<sequence length="167" mass="18901">MVLATFNHITTEKQARVRDALLTEFSRHSLAEAQVARIVTDAGIARGAFYKYFSDLQDAYEYVFGYVMQQIHESMPETPNRSNQDAYVAAIRHFVSRVDQQGFRRIVEMHYRHNEGIVGSQATQLVGGDDGPKKWAMTVLYHQTVRDVILDPDTIDARLAQLKGALG</sequence>
<dbReference type="EMBL" id="AYYY01000036">
    <property type="protein sequence ID" value="KRM61170.1"/>
    <property type="molecule type" value="Genomic_DNA"/>
</dbReference>
<dbReference type="InterPro" id="IPR001647">
    <property type="entry name" value="HTH_TetR"/>
</dbReference>
<dbReference type="Pfam" id="PF00440">
    <property type="entry name" value="TetR_N"/>
    <property type="match status" value="1"/>
</dbReference>
<keyword evidence="1 2" id="KW-0238">DNA-binding</keyword>
<evidence type="ECO:0000259" key="3">
    <source>
        <dbReference type="PROSITE" id="PS50977"/>
    </source>
</evidence>
<name>A0A0R2A4I7_9LACO</name>
<evidence type="ECO:0000313" key="4">
    <source>
        <dbReference type="EMBL" id="KRM61170.1"/>
    </source>
</evidence>
<dbReference type="PATRIC" id="fig|1423813.3.peg.2023"/>
<dbReference type="SUPFAM" id="SSF46689">
    <property type="entry name" value="Homeodomain-like"/>
    <property type="match status" value="1"/>
</dbReference>
<accession>A0A0R2A4I7</accession>
<evidence type="ECO:0000313" key="5">
    <source>
        <dbReference type="Proteomes" id="UP000051733"/>
    </source>
</evidence>
<evidence type="ECO:0000256" key="2">
    <source>
        <dbReference type="PROSITE-ProRule" id="PRU00335"/>
    </source>
</evidence>
<dbReference type="AlphaFoldDB" id="A0A0R2A4I7"/>
<dbReference type="RefSeq" id="WP_057779412.1">
    <property type="nucleotide sequence ID" value="NZ_AYYY01000036.1"/>
</dbReference>
<feature type="domain" description="HTH tetR-type" evidence="3">
    <location>
        <begin position="11"/>
        <end position="71"/>
    </location>
</feature>
<dbReference type="PROSITE" id="PS50977">
    <property type="entry name" value="HTH_TETR_2"/>
    <property type="match status" value="1"/>
</dbReference>
<dbReference type="STRING" id="1423813.FC26_GL001990"/>
<dbReference type="InterPro" id="IPR009057">
    <property type="entry name" value="Homeodomain-like_sf"/>
</dbReference>
<reference evidence="4 5" key="1">
    <citation type="journal article" date="2015" name="Genome Announc.">
        <title>Expanding the biotechnology potential of lactobacilli through comparative genomics of 213 strains and associated genera.</title>
        <authorList>
            <person name="Sun Z."/>
            <person name="Harris H.M."/>
            <person name="McCann A."/>
            <person name="Guo C."/>
            <person name="Argimon S."/>
            <person name="Zhang W."/>
            <person name="Yang X."/>
            <person name="Jeffery I.B."/>
            <person name="Cooney J.C."/>
            <person name="Kagawa T.F."/>
            <person name="Liu W."/>
            <person name="Song Y."/>
            <person name="Salvetti E."/>
            <person name="Wrobel A."/>
            <person name="Rasinkangas P."/>
            <person name="Parkhill J."/>
            <person name="Rea M.C."/>
            <person name="O'Sullivan O."/>
            <person name="Ritari J."/>
            <person name="Douillard F.P."/>
            <person name="Paul Ross R."/>
            <person name="Yang R."/>
            <person name="Briner A.E."/>
            <person name="Felis G.E."/>
            <person name="de Vos W.M."/>
            <person name="Barrangou R."/>
            <person name="Klaenhammer T.R."/>
            <person name="Caufield P.W."/>
            <person name="Cui Y."/>
            <person name="Zhang H."/>
            <person name="O'Toole P.W."/>
        </authorList>
    </citation>
    <scope>NUCLEOTIDE SEQUENCE [LARGE SCALE GENOMIC DNA]</scope>
    <source>
        <strain evidence="4 5">DSM 20634</strain>
    </source>
</reference>
<comment type="caution">
    <text evidence="4">The sequence shown here is derived from an EMBL/GenBank/DDBJ whole genome shotgun (WGS) entry which is preliminary data.</text>
</comment>
<organism evidence="4 5">
    <name type="scientific">Paucilactobacillus vaccinostercus DSM 20634</name>
    <dbReference type="NCBI Taxonomy" id="1423813"/>
    <lineage>
        <taxon>Bacteria</taxon>
        <taxon>Bacillati</taxon>
        <taxon>Bacillota</taxon>
        <taxon>Bacilli</taxon>
        <taxon>Lactobacillales</taxon>
        <taxon>Lactobacillaceae</taxon>
        <taxon>Paucilactobacillus</taxon>
    </lineage>
</organism>